<dbReference type="InterPro" id="IPR001853">
    <property type="entry name" value="DSBA-like_thioredoxin_dom"/>
</dbReference>
<dbReference type="SUPFAM" id="SSF52833">
    <property type="entry name" value="Thioredoxin-like"/>
    <property type="match status" value="1"/>
</dbReference>
<comment type="caution">
    <text evidence="6">The sequence shown here is derived from an EMBL/GenBank/DDBJ whole genome shotgun (WGS) entry which is preliminary data.</text>
</comment>
<keyword evidence="2" id="KW-0560">Oxidoreductase</keyword>
<dbReference type="Proteomes" id="UP001556692">
    <property type="component" value="Unassembled WGS sequence"/>
</dbReference>
<dbReference type="PROSITE" id="PS51352">
    <property type="entry name" value="THIOREDOXIN_2"/>
    <property type="match status" value="1"/>
</dbReference>
<name>A0ABV3SUW4_9HYPH</name>
<evidence type="ECO:0000256" key="2">
    <source>
        <dbReference type="ARBA" id="ARBA00023002"/>
    </source>
</evidence>
<dbReference type="InterPro" id="IPR036249">
    <property type="entry name" value="Thioredoxin-like_sf"/>
</dbReference>
<dbReference type="InterPro" id="IPR041205">
    <property type="entry name" value="ScsC_N"/>
</dbReference>
<reference evidence="6 7" key="1">
    <citation type="submission" date="2024-05" db="EMBL/GenBank/DDBJ databases">
        <authorList>
            <person name="Jiang F."/>
        </authorList>
    </citation>
    <scope>NUCLEOTIDE SEQUENCE [LARGE SCALE GENOMIC DNA]</scope>
    <source>
        <strain evidence="6 7">LZ166</strain>
    </source>
</reference>
<proteinExistence type="predicted"/>
<keyword evidence="4" id="KW-0676">Redox-active center</keyword>
<gene>
    <name evidence="6" type="ORF">ABGN05_29105</name>
</gene>
<dbReference type="RefSeq" id="WP_367957562.1">
    <property type="nucleotide sequence ID" value="NZ_JBDPGJ010000011.1"/>
</dbReference>
<evidence type="ECO:0000256" key="1">
    <source>
        <dbReference type="ARBA" id="ARBA00022729"/>
    </source>
</evidence>
<evidence type="ECO:0000313" key="7">
    <source>
        <dbReference type="Proteomes" id="UP001556692"/>
    </source>
</evidence>
<dbReference type="Pfam" id="PF01323">
    <property type="entry name" value="DSBA"/>
    <property type="match status" value="1"/>
</dbReference>
<feature type="domain" description="Thioredoxin" evidence="5">
    <location>
        <begin position="63"/>
        <end position="260"/>
    </location>
</feature>
<keyword evidence="3" id="KW-1015">Disulfide bond</keyword>
<evidence type="ECO:0000259" key="5">
    <source>
        <dbReference type="PROSITE" id="PS51352"/>
    </source>
</evidence>
<dbReference type="EMBL" id="JBDPGJ010000011">
    <property type="protein sequence ID" value="MEX0409704.1"/>
    <property type="molecule type" value="Genomic_DNA"/>
</dbReference>
<keyword evidence="7" id="KW-1185">Reference proteome</keyword>
<dbReference type="Gene3D" id="3.40.30.10">
    <property type="entry name" value="Glutaredoxin"/>
    <property type="match status" value="1"/>
</dbReference>
<dbReference type="InterPro" id="IPR013766">
    <property type="entry name" value="Thioredoxin_domain"/>
</dbReference>
<evidence type="ECO:0000313" key="6">
    <source>
        <dbReference type="EMBL" id="MEX0409704.1"/>
    </source>
</evidence>
<organism evidence="6 7">
    <name type="scientific">Aquibium pacificus</name>
    <dbReference type="NCBI Taxonomy" id="3153579"/>
    <lineage>
        <taxon>Bacteria</taxon>
        <taxon>Pseudomonadati</taxon>
        <taxon>Pseudomonadota</taxon>
        <taxon>Alphaproteobacteria</taxon>
        <taxon>Hyphomicrobiales</taxon>
        <taxon>Phyllobacteriaceae</taxon>
        <taxon>Aquibium</taxon>
    </lineage>
</organism>
<dbReference type="Pfam" id="PF18312">
    <property type="entry name" value="ScsC_N"/>
    <property type="match status" value="1"/>
</dbReference>
<dbReference type="PANTHER" id="PTHR13887:SF14">
    <property type="entry name" value="DISULFIDE BOND FORMATION PROTEIN D"/>
    <property type="match status" value="1"/>
</dbReference>
<evidence type="ECO:0000256" key="3">
    <source>
        <dbReference type="ARBA" id="ARBA00023157"/>
    </source>
</evidence>
<protein>
    <submittedName>
        <fullName evidence="6">DsbA family protein</fullName>
    </submittedName>
</protein>
<dbReference type="CDD" id="cd03023">
    <property type="entry name" value="DsbA_Com1_like"/>
    <property type="match status" value="1"/>
</dbReference>
<keyword evidence="1" id="KW-0732">Signal</keyword>
<accession>A0ABV3SUW4</accession>
<sequence length="266" mass="28708">MRKFLGFSVGRFAVAAAILVLGSVPGPQSVIAAETAANAPAPIDRAAIEAIIRDYLLSNPEVLLEAQAALEAKQKEEQRVAQLETIRSANEHIFSSEHDGIYGNPEAKYTLVEFFDYNCGYCKRAMGDMLAMTEANPDVRFVLKEFPILGPDSMKAHVVSMAFHKLMPEKYGEFHAELLGGAAKADEDSAMKIALSLGADEAALREAMKDPAINETFSQTYELANQLGISGTPSYVVGEEVIYGALGRQVLEEKVANLGQCGEATC</sequence>
<dbReference type="PANTHER" id="PTHR13887">
    <property type="entry name" value="GLUTATHIONE S-TRANSFERASE KAPPA"/>
    <property type="match status" value="1"/>
</dbReference>
<evidence type="ECO:0000256" key="4">
    <source>
        <dbReference type="ARBA" id="ARBA00023284"/>
    </source>
</evidence>